<protein>
    <submittedName>
        <fullName evidence="1">Calpastatin</fullName>
    </submittedName>
</protein>
<name>A0A1W6YV02_9BORD</name>
<dbReference type="Gene3D" id="1.25.40.380">
    <property type="entry name" value="Protein of unknown function DUF1810"/>
    <property type="match status" value="1"/>
</dbReference>
<proteinExistence type="predicted"/>
<dbReference type="Pfam" id="PF08837">
    <property type="entry name" value="DUF1810"/>
    <property type="match status" value="1"/>
</dbReference>
<organism evidence="1 2">
    <name type="scientific">Bordetella genomosp. 8</name>
    <dbReference type="NCBI Taxonomy" id="1416806"/>
    <lineage>
        <taxon>Bacteria</taxon>
        <taxon>Pseudomonadati</taxon>
        <taxon>Pseudomonadota</taxon>
        <taxon>Betaproteobacteria</taxon>
        <taxon>Burkholderiales</taxon>
        <taxon>Alcaligenaceae</taxon>
        <taxon>Bordetella</taxon>
    </lineage>
</organism>
<dbReference type="KEGG" id="bgv:CAL12_09005"/>
<accession>A0A1W6YV02</accession>
<dbReference type="SUPFAM" id="SSF140736">
    <property type="entry name" value="Rv1873-like"/>
    <property type="match status" value="1"/>
</dbReference>
<dbReference type="AlphaFoldDB" id="A0A1W6YV02"/>
<evidence type="ECO:0000313" key="2">
    <source>
        <dbReference type="Proteomes" id="UP000194151"/>
    </source>
</evidence>
<keyword evidence="2" id="KW-1185">Reference proteome</keyword>
<sequence>MNDAYGLDRFVLAQDPVFDTVCQELAQGRKRSHWIWFVFPQIRGLGRSEMAQRYGISCLDEARAYVRHPVLGQRLKHACELVARAPEGSAAEIFGPLDAVKFRSSLTLFTWAAPEEEIFRQCLDRFFGGQADPLTLSRL</sequence>
<dbReference type="InterPro" id="IPR014937">
    <property type="entry name" value="DUF1810"/>
</dbReference>
<gene>
    <name evidence="1" type="ORF">CAL12_09005</name>
</gene>
<dbReference type="EMBL" id="CP021108">
    <property type="protein sequence ID" value="ARP84443.1"/>
    <property type="molecule type" value="Genomic_DNA"/>
</dbReference>
<reference evidence="1 2" key="1">
    <citation type="submission" date="2017-05" db="EMBL/GenBank/DDBJ databases">
        <title>Complete and WGS of Bordetella genogroups.</title>
        <authorList>
            <person name="Spilker T."/>
            <person name="LiPuma J."/>
        </authorList>
    </citation>
    <scope>NUCLEOTIDE SEQUENCE [LARGE SCALE GENOMIC DNA]</scope>
    <source>
        <strain evidence="1 2">AU19157</strain>
    </source>
</reference>
<dbReference type="OrthoDB" id="9801870at2"/>
<evidence type="ECO:0000313" key="1">
    <source>
        <dbReference type="EMBL" id="ARP84443.1"/>
    </source>
</evidence>
<dbReference type="Proteomes" id="UP000194151">
    <property type="component" value="Chromosome"/>
</dbReference>
<dbReference type="STRING" id="1416806.CAL12_09005"/>
<dbReference type="PIRSF" id="PIRSF008546">
    <property type="entry name" value="UCP008546"/>
    <property type="match status" value="1"/>
</dbReference>
<dbReference type="InterPro" id="IPR036287">
    <property type="entry name" value="Rv1873-like_sf"/>
</dbReference>